<sequence length="65" mass="7232">MAEKRTPPTPRRTTAPERSESAPEKPSHNSLIPDLTCIEFLMEGHLTTAHDPPGRLSGPFRCLHD</sequence>
<evidence type="ECO:0000313" key="3">
    <source>
        <dbReference type="Proteomes" id="UP000003779"/>
    </source>
</evidence>
<evidence type="ECO:0000256" key="1">
    <source>
        <dbReference type="SAM" id="MobiDB-lite"/>
    </source>
</evidence>
<reference evidence="3" key="2">
    <citation type="submission" date="2012-08" db="EMBL/GenBank/DDBJ databases">
        <title>Whole-genome sequence of Nocardiopsis alba strain ATCC BAA-2165 associated with honeybees.</title>
        <authorList>
            <person name="Qiao J."/>
            <person name="Chen L."/>
            <person name="Li Y."/>
            <person name="Wang J."/>
            <person name="Zhang W."/>
            <person name="Chen S."/>
        </authorList>
    </citation>
    <scope>NUCLEOTIDE SEQUENCE [LARGE SCALE GENOMIC DNA]</scope>
    <source>
        <strain evidence="3">ATCC BAA-2165 / BE74</strain>
    </source>
</reference>
<organism evidence="2 3">
    <name type="scientific">Nocardiopsis alba (strain ATCC BAA-2165 / BE74)</name>
    <dbReference type="NCBI Taxonomy" id="1205910"/>
    <lineage>
        <taxon>Bacteria</taxon>
        <taxon>Bacillati</taxon>
        <taxon>Actinomycetota</taxon>
        <taxon>Actinomycetes</taxon>
        <taxon>Streptosporangiales</taxon>
        <taxon>Nocardiopsidaceae</taxon>
        <taxon>Nocardiopsis</taxon>
    </lineage>
</organism>
<reference evidence="2 3" key="1">
    <citation type="journal article" date="2012" name="J. Bacteriol.">
        <title>Whole-Genome Sequence of Nocardiopsis alba Strain ATCC BAA-2165, Associated with Honeybees.</title>
        <authorList>
            <person name="Qiao J."/>
            <person name="Chen L."/>
            <person name="Li Y."/>
            <person name="Wang J."/>
            <person name="Zhang W."/>
            <person name="Chen S."/>
        </authorList>
    </citation>
    <scope>NUCLEOTIDE SEQUENCE [LARGE SCALE GENOMIC DNA]</scope>
    <source>
        <strain evidence="3">ATCC BAA-2165 / BE74</strain>
    </source>
</reference>
<feature type="compositionally biased region" description="Basic and acidic residues" evidence="1">
    <location>
        <begin position="14"/>
        <end position="27"/>
    </location>
</feature>
<proteinExistence type="predicted"/>
<dbReference type="Proteomes" id="UP000003779">
    <property type="component" value="Chromosome"/>
</dbReference>
<dbReference type="KEGG" id="nal:B005_2097"/>
<protein>
    <submittedName>
        <fullName evidence="2">Uncharacterized protein</fullName>
    </submittedName>
</protein>
<gene>
    <name evidence="2" type="ordered locus">B005_2097</name>
</gene>
<dbReference type="AlphaFoldDB" id="J7L624"/>
<dbReference type="HOGENOM" id="CLU_2845400_0_0_11"/>
<feature type="region of interest" description="Disordered" evidence="1">
    <location>
        <begin position="1"/>
        <end position="31"/>
    </location>
</feature>
<accession>J7L624</accession>
<dbReference type="EMBL" id="CP003788">
    <property type="protein sequence ID" value="AFR06229.1"/>
    <property type="molecule type" value="Genomic_DNA"/>
</dbReference>
<evidence type="ECO:0000313" key="2">
    <source>
        <dbReference type="EMBL" id="AFR06229.1"/>
    </source>
</evidence>
<name>J7L624_NOCAA</name>